<feature type="transmembrane region" description="Helical" evidence="2">
    <location>
        <begin position="9"/>
        <end position="27"/>
    </location>
</feature>
<dbReference type="InterPro" id="IPR002931">
    <property type="entry name" value="Transglutaminase-like"/>
</dbReference>
<dbReference type="InterPro" id="IPR052901">
    <property type="entry name" value="Bact_TGase-like"/>
</dbReference>
<feature type="transmembrane region" description="Helical" evidence="2">
    <location>
        <begin position="167"/>
        <end position="187"/>
    </location>
</feature>
<organism evidence="4 5">
    <name type="scientific">Bacillus methanolicus (strain MGA3 / ATCC 53907)</name>
    <dbReference type="NCBI Taxonomy" id="796606"/>
    <lineage>
        <taxon>Bacteria</taxon>
        <taxon>Bacillati</taxon>
        <taxon>Bacillota</taxon>
        <taxon>Bacilli</taxon>
        <taxon>Bacillales</taxon>
        <taxon>Bacillaceae</taxon>
        <taxon>Bacillus</taxon>
    </lineage>
</organism>
<dbReference type="RefSeq" id="WP_003349684.1">
    <property type="nucleotide sequence ID" value="NZ_ADWW01000007.1"/>
</dbReference>
<protein>
    <submittedName>
        <fullName evidence="4">Transglutaminase domain protein</fullName>
    </submittedName>
</protein>
<evidence type="ECO:0000256" key="2">
    <source>
        <dbReference type="SAM" id="Phobius"/>
    </source>
</evidence>
<accession>I3DTY1</accession>
<feature type="transmembrane region" description="Helical" evidence="2">
    <location>
        <begin position="69"/>
        <end position="94"/>
    </location>
</feature>
<dbReference type="SUPFAM" id="SSF54001">
    <property type="entry name" value="Cysteine proteinases"/>
    <property type="match status" value="1"/>
</dbReference>
<feature type="transmembrane region" description="Helical" evidence="2">
    <location>
        <begin position="617"/>
        <end position="635"/>
    </location>
</feature>
<keyword evidence="2" id="KW-0472">Membrane</keyword>
<dbReference type="HOGENOM" id="CLU_021791_1_0_9"/>
<evidence type="ECO:0000256" key="1">
    <source>
        <dbReference type="SAM" id="MobiDB-lite"/>
    </source>
</evidence>
<dbReference type="SMART" id="SM00460">
    <property type="entry name" value="TGc"/>
    <property type="match status" value="1"/>
</dbReference>
<feature type="transmembrane region" description="Helical" evidence="2">
    <location>
        <begin position="39"/>
        <end position="57"/>
    </location>
</feature>
<feature type="transmembrane region" description="Helical" evidence="2">
    <location>
        <begin position="114"/>
        <end position="134"/>
    </location>
</feature>
<dbReference type="InterPro" id="IPR025403">
    <property type="entry name" value="TgpA-like_C"/>
</dbReference>
<gene>
    <name evidence="4" type="ORF">BMMGA3_01590</name>
</gene>
<dbReference type="OrthoDB" id="9804872at2"/>
<proteinExistence type="predicted"/>
<dbReference type="EMBL" id="CP007739">
    <property type="protein sequence ID" value="AIE58792.1"/>
    <property type="molecule type" value="Genomic_DNA"/>
</dbReference>
<keyword evidence="5" id="KW-1185">Reference proteome</keyword>
<dbReference type="KEGG" id="bmet:BMMGA3_01590"/>
<feature type="domain" description="Transglutaminase-like" evidence="3">
    <location>
        <begin position="477"/>
        <end position="552"/>
    </location>
</feature>
<keyword evidence="2" id="KW-1133">Transmembrane helix</keyword>
<feature type="transmembrane region" description="Helical" evidence="2">
    <location>
        <begin position="141"/>
        <end position="161"/>
    </location>
</feature>
<keyword evidence="2" id="KW-0812">Transmembrane</keyword>
<dbReference type="AlphaFoldDB" id="I3DTY1"/>
<evidence type="ECO:0000313" key="5">
    <source>
        <dbReference type="Proteomes" id="UP000027602"/>
    </source>
</evidence>
<dbReference type="STRING" id="796606.BMMGA3_01590"/>
<feature type="transmembrane region" description="Helical" evidence="2">
    <location>
        <begin position="199"/>
        <end position="219"/>
    </location>
</feature>
<dbReference type="Proteomes" id="UP000027602">
    <property type="component" value="Chromosome"/>
</dbReference>
<evidence type="ECO:0000313" key="4">
    <source>
        <dbReference type="EMBL" id="AIE58792.1"/>
    </source>
</evidence>
<dbReference type="eggNOG" id="COG1305">
    <property type="taxonomic scope" value="Bacteria"/>
</dbReference>
<dbReference type="Gene3D" id="3.10.620.30">
    <property type="match status" value="1"/>
</dbReference>
<dbReference type="PANTHER" id="PTHR42736">
    <property type="entry name" value="PROTEIN-GLUTAMINE GAMMA-GLUTAMYLTRANSFERASE"/>
    <property type="match status" value="1"/>
</dbReference>
<feature type="compositionally biased region" description="Basic and acidic residues" evidence="1">
    <location>
        <begin position="571"/>
        <end position="594"/>
    </location>
</feature>
<sequence length="736" mass="86653">MTTYETKRNVSHFLLYAFAFLLLWEWLRPLEQLTDTAYTWIFLFFLLLSFAMSFWGTKMAVGAAVKIIYIFYVLNYLYFEGSFFSFQWIPLLFADLQENIGYLFEMDWQSLTDVFRSLLLFILLWLMTYLLQYWLITRRKLFIFFFMTLVYVTVLDTFTPYAADTAIVRTVICGFAIMGMLTFYRLIEKESIRKENRFARKWMIPLAGMIAFSVLLGYVSPKSEPIWPDPVPYIKSYSSKNNGDRDGSLKRIGYGMDDSRLGGPFIGDNQVVFRAQVESRHYWKVETKDVYTGKGWAASDENPEKVSFRQKDKVPLSSFSSGVETEKETASLFFSKRYPHIVYPAGVQKIHASPNVSFELDTNTEKIYSLKKGQAEPLNQYSFDHEIPTFRVSALMKTVSSDTSGMSEEFIRRYTQLPDNLPERVRELALQITSGKKTWFEKAKAIEDYFHSSPEFIYDQQDVAIPGEGDDYVDQFLFETRRGYCDNFSSSMTVLLRTLGIPARWVKGYTEGEFKQLGEQNKRIFEITNNNAHSWVEVYFPNVGWVPFEPTKGFSSNVHLNYDTYKNNQTSREKTRHPEKQQDTSKFEKQDNKTNNKSSFSYPELWNKIKTFFAERWPEMFLVGVLLAAIVLVAYKKRARWLPYYLIWKYKQIDKDEQFAKAYLALLKQLELIGLKRKNGQTLREYARYVDTFFFSREMSKLTNRYEQLLYRGKLQINSWDELKELWENLIKKTIA</sequence>
<feature type="region of interest" description="Disordered" evidence="1">
    <location>
        <begin position="566"/>
        <end position="596"/>
    </location>
</feature>
<evidence type="ECO:0000259" key="3">
    <source>
        <dbReference type="SMART" id="SM00460"/>
    </source>
</evidence>
<dbReference type="InterPro" id="IPR038765">
    <property type="entry name" value="Papain-like_cys_pep_sf"/>
</dbReference>
<name>I3DTY1_BACMM</name>
<dbReference type="Pfam" id="PF01841">
    <property type="entry name" value="Transglut_core"/>
    <property type="match status" value="1"/>
</dbReference>
<reference evidence="4 5" key="1">
    <citation type="journal article" date="2015" name="BMC Genomics">
        <title>Transcriptome analysis of thermophilic methylotrophic Bacillus methanolicus MGA3 using RNA-sequencing provides detailed insights into its previously uncharted transcriptional landscape.</title>
        <authorList>
            <person name="Irla M."/>
            <person name="Neshat A."/>
            <person name="Brautaset T."/>
            <person name="Ruckert C."/>
            <person name="Kalinowski J."/>
            <person name="Wendisch V.F."/>
        </authorList>
    </citation>
    <scope>NUCLEOTIDE SEQUENCE [LARGE SCALE GENOMIC DNA]</scope>
    <source>
        <strain evidence="5">MGA3 / ATCC 53907</strain>
    </source>
</reference>
<dbReference type="Pfam" id="PF13559">
    <property type="entry name" value="DUF4129"/>
    <property type="match status" value="1"/>
</dbReference>
<dbReference type="PANTHER" id="PTHR42736:SF1">
    <property type="entry name" value="PROTEIN-GLUTAMINE GAMMA-GLUTAMYLTRANSFERASE"/>
    <property type="match status" value="1"/>
</dbReference>